<protein>
    <recommendedName>
        <fullName evidence="3">VWFA domain-containing protein</fullName>
    </recommendedName>
</protein>
<feature type="region of interest" description="Disordered" evidence="1">
    <location>
        <begin position="499"/>
        <end position="519"/>
    </location>
</feature>
<dbReference type="Proteomes" id="UP001197093">
    <property type="component" value="Unassembled WGS sequence"/>
</dbReference>
<sequence>MGTRQFLALGVLCLLAAQPALSFGTVDGSGYHAEHERITRNALACKPGVRSTGDCFEPESILSLAGGPGTAGAVGSPDADEILDSHAHCDDADYIDHAKYGLPGTYPRTRAEATTELVECVAHLSRRFHEGITAAQDLLNDKDTIIKDESDLDGGTCTFVGRVGDRAKCDVLEGFGRALHGIQDFYSHSNWADVADPTISISRDNPPGLDLPATAPILDLRSASSAGGLSIPNDLSTGCFISSLTDPFGGAAKCIEQGRITHVTLNKDKGVIRLDPFVSLPASSPLTSAPDTTRGRIGTNMEKAVVGAILETRRQWAGFRAELVSRYGPRRAALMVCALTRDRPWRDCAGRRLAVVIDSSGSNQDTDPSNLRVSAGIQFVSTLVTAANAGPDNAPDLVTVVDFDSSASVVYPLGDPAGASFAGIDSSGGTFIAGGVVLAIEELTRNIDPEAIKDRTGIVVLTDGQDSSIFALVAAIDRCRLLGIRVSFGFLAPPANPVPKPRRALPRRSVNGENQPPLGLYRRQASGSNPLGGTSPEVVAAVLRTGGVFSTITSAEAQQRFVDLVVSRGSTNIDGIGSQNGGPLFPGVTVVALASAGNTNPDTYTYRASAGEKLKFTAQTITASGGRSGGGNATLDVTLRDVRGGRELGKAIANATNGGAAVISHETAGAADLELLVRASGAFGGNSTMLYAVTLEVAAPPVSLCSVPHNATCANIGETKCCGTGFLTCDHARFVYRPCGPGTTCKEDNGSGGVYCGWP</sequence>
<feature type="domain" description="VWFA" evidence="3">
    <location>
        <begin position="354"/>
        <end position="465"/>
    </location>
</feature>
<dbReference type="AlphaFoldDB" id="A0AAD4F7B8"/>
<evidence type="ECO:0000256" key="2">
    <source>
        <dbReference type="SAM" id="SignalP"/>
    </source>
</evidence>
<dbReference type="Pfam" id="PF13519">
    <property type="entry name" value="VWA_2"/>
    <property type="match status" value="1"/>
</dbReference>
<feature type="chain" id="PRO_5042042544" description="VWFA domain-containing protein" evidence="2">
    <location>
        <begin position="23"/>
        <end position="759"/>
    </location>
</feature>
<evidence type="ECO:0000313" key="5">
    <source>
        <dbReference type="Proteomes" id="UP001197093"/>
    </source>
</evidence>
<organism evidence="4 5">
    <name type="scientific">Staphylotrichum longicolle</name>
    <dbReference type="NCBI Taxonomy" id="669026"/>
    <lineage>
        <taxon>Eukaryota</taxon>
        <taxon>Fungi</taxon>
        <taxon>Dikarya</taxon>
        <taxon>Ascomycota</taxon>
        <taxon>Pezizomycotina</taxon>
        <taxon>Sordariomycetes</taxon>
        <taxon>Sordariomycetidae</taxon>
        <taxon>Sordariales</taxon>
        <taxon>Chaetomiaceae</taxon>
        <taxon>Staphylotrichum</taxon>
    </lineage>
</organism>
<dbReference type="EMBL" id="JAHCVI010000001">
    <property type="protein sequence ID" value="KAG7293960.1"/>
    <property type="molecule type" value="Genomic_DNA"/>
</dbReference>
<proteinExistence type="predicted"/>
<name>A0AAD4F7B8_9PEZI</name>
<dbReference type="CDD" id="cd00198">
    <property type="entry name" value="vWFA"/>
    <property type="match status" value="1"/>
</dbReference>
<evidence type="ECO:0000259" key="3">
    <source>
        <dbReference type="Pfam" id="PF13519"/>
    </source>
</evidence>
<gene>
    <name evidence="4" type="ORF">NEMBOFW57_004021</name>
</gene>
<dbReference type="SUPFAM" id="SSF53300">
    <property type="entry name" value="vWA-like"/>
    <property type="match status" value="1"/>
</dbReference>
<keyword evidence="5" id="KW-1185">Reference proteome</keyword>
<dbReference type="Gene3D" id="3.40.50.410">
    <property type="entry name" value="von Willebrand factor, type A domain"/>
    <property type="match status" value="1"/>
</dbReference>
<reference evidence="4" key="1">
    <citation type="submission" date="2023-02" db="EMBL/GenBank/DDBJ databases">
        <authorList>
            <person name="Palmer J.M."/>
        </authorList>
    </citation>
    <scope>NUCLEOTIDE SEQUENCE</scope>
    <source>
        <strain evidence="4">FW57</strain>
    </source>
</reference>
<keyword evidence="2" id="KW-0732">Signal</keyword>
<comment type="caution">
    <text evidence="4">The sequence shown here is derived from an EMBL/GenBank/DDBJ whole genome shotgun (WGS) entry which is preliminary data.</text>
</comment>
<evidence type="ECO:0000313" key="4">
    <source>
        <dbReference type="EMBL" id="KAG7293960.1"/>
    </source>
</evidence>
<evidence type="ECO:0000256" key="1">
    <source>
        <dbReference type="SAM" id="MobiDB-lite"/>
    </source>
</evidence>
<dbReference type="InterPro" id="IPR002035">
    <property type="entry name" value="VWF_A"/>
</dbReference>
<accession>A0AAD4F7B8</accession>
<feature type="signal peptide" evidence="2">
    <location>
        <begin position="1"/>
        <end position="22"/>
    </location>
</feature>
<dbReference type="InterPro" id="IPR036465">
    <property type="entry name" value="vWFA_dom_sf"/>
</dbReference>